<evidence type="ECO:0000256" key="10">
    <source>
        <dbReference type="ARBA" id="ARBA00037178"/>
    </source>
</evidence>
<keyword evidence="16" id="KW-1185">Reference proteome</keyword>
<feature type="compositionally biased region" description="Low complexity" evidence="12">
    <location>
        <begin position="71"/>
        <end position="85"/>
    </location>
</feature>
<reference evidence="15 16" key="1">
    <citation type="submission" date="2019-07" db="EMBL/GenBank/DDBJ databases">
        <title>Genome sequencing of KACC 19320.</title>
        <authorList>
            <person name="Heo J."/>
            <person name="Kim S.-J."/>
            <person name="Kim J.-S."/>
            <person name="Hong S.-B."/>
            <person name="Kwon S.-W."/>
        </authorList>
    </citation>
    <scope>NUCLEOTIDE SEQUENCE [LARGE SCALE GENOMIC DNA]</scope>
    <source>
        <strain evidence="15 16">KACC 19320</strain>
    </source>
</reference>
<dbReference type="InterPro" id="IPR050922">
    <property type="entry name" value="LytR/CpsA/Psr_CW_biosynth"/>
</dbReference>
<comment type="function">
    <text evidence="10">Involved in SarA attenuation. Affects resistance to oxacillin and teicoplanin, as well as the synthesis of virulence factors.</text>
</comment>
<keyword evidence="3" id="KW-1003">Cell membrane</keyword>
<evidence type="ECO:0000313" key="15">
    <source>
        <dbReference type="EMBL" id="QDK71666.1"/>
    </source>
</evidence>
<feature type="compositionally biased region" description="Basic and acidic residues" evidence="12">
    <location>
        <begin position="89"/>
        <end position="103"/>
    </location>
</feature>
<dbReference type="AlphaFoldDB" id="A0A514ZAR1"/>
<dbReference type="EMBL" id="CP041356">
    <property type="protein sequence ID" value="QDK71666.1"/>
    <property type="molecule type" value="Genomic_DNA"/>
</dbReference>
<keyword evidence="8 13" id="KW-0472">Membrane</keyword>
<evidence type="ECO:0000256" key="12">
    <source>
        <dbReference type="SAM" id="MobiDB-lite"/>
    </source>
</evidence>
<sequence>MNDKKYKRLEYLRHNIDYLTIRERQEYYELLNEFTSHESYYNPEEAEEYSGYEAQTNDYDNGYSDEGAQHSSASNRRSGRSSSISPTLNERRKNVKKDKDSKKSPKLGKNGKKKRHWLRRILSVIILIIVVMAGFFIYGYSRGVKHEGGVAKPETFTSLKNSDGSVNILLLGADKRPGQSSDVAHTDTIMVLHMNAKDHQMRLVSFMRDTLVNVPGVSGSSKINSAFTVGEQENRQGVNLMSETLKENFGVNCQYYAVVDFSSFATIIDSLFPTGLKIDAKFSTVNGQKLSAVPVPDDLSETEGKTSTDKVLTADEAAALGYPDGGGTFMMIKPGVQKMDGRTLLNYARFRHDDEGDFGRVKRQQQVLETVMSKMKNPLTLFTGSSALGTTRAVTMTNIPNSFLLTSGLKSLFDMKNGIKSTTIPNNNDWQNAYDRYGGLGLSIDMVKYKAEAEKLLGQ</sequence>
<keyword evidence="6 13" id="KW-1133">Transmembrane helix</keyword>
<dbReference type="OrthoDB" id="9782542at2"/>
<dbReference type="InterPro" id="IPR004474">
    <property type="entry name" value="LytR_CpsA_psr"/>
</dbReference>
<protein>
    <recommendedName>
        <fullName evidence="11">Regulatory protein MsrR</fullName>
    </recommendedName>
</protein>
<evidence type="ECO:0000256" key="9">
    <source>
        <dbReference type="ARBA" id="ARBA00023163"/>
    </source>
</evidence>
<evidence type="ECO:0000256" key="7">
    <source>
        <dbReference type="ARBA" id="ARBA00023015"/>
    </source>
</evidence>
<evidence type="ECO:0000256" key="6">
    <source>
        <dbReference type="ARBA" id="ARBA00022989"/>
    </source>
</evidence>
<dbReference type="Pfam" id="PF03816">
    <property type="entry name" value="LytR_cpsA_psr"/>
    <property type="match status" value="1"/>
</dbReference>
<proteinExistence type="inferred from homology"/>
<dbReference type="RefSeq" id="WP_142767217.1">
    <property type="nucleotide sequence ID" value="NZ_CP041356.1"/>
</dbReference>
<evidence type="ECO:0000256" key="4">
    <source>
        <dbReference type="ARBA" id="ARBA00022692"/>
    </source>
</evidence>
<dbReference type="PANTHER" id="PTHR33392">
    <property type="entry name" value="POLYISOPRENYL-TEICHOIC ACID--PEPTIDOGLYCAN TEICHOIC ACID TRANSFERASE TAGU"/>
    <property type="match status" value="1"/>
</dbReference>
<feature type="domain" description="Cell envelope-related transcriptional attenuator" evidence="14">
    <location>
        <begin position="185"/>
        <end position="376"/>
    </location>
</feature>
<accession>A0A514ZAR1</accession>
<comment type="subcellular location">
    <subcellularLocation>
        <location evidence="1">Cell membrane</location>
        <topology evidence="1">Single-pass type II membrane protein</topology>
    </subcellularLocation>
</comment>
<comment type="similarity">
    <text evidence="2">Belongs to the LytR/CpsA/Psr (LCP) family.</text>
</comment>
<feature type="region of interest" description="Disordered" evidence="12">
    <location>
        <begin position="44"/>
        <end position="112"/>
    </location>
</feature>
<evidence type="ECO:0000256" key="1">
    <source>
        <dbReference type="ARBA" id="ARBA00004401"/>
    </source>
</evidence>
<evidence type="ECO:0000256" key="8">
    <source>
        <dbReference type="ARBA" id="ARBA00023136"/>
    </source>
</evidence>
<evidence type="ECO:0000313" key="16">
    <source>
        <dbReference type="Proteomes" id="UP000315128"/>
    </source>
</evidence>
<organism evidence="15 16">
    <name type="scientific">Lactococcus protaetiae</name>
    <dbReference type="NCBI Taxonomy" id="2592653"/>
    <lineage>
        <taxon>Bacteria</taxon>
        <taxon>Bacillati</taxon>
        <taxon>Bacillota</taxon>
        <taxon>Bacilli</taxon>
        <taxon>Lactobacillales</taxon>
        <taxon>Streptococcaceae</taxon>
        <taxon>Lactococcus</taxon>
    </lineage>
</organism>
<name>A0A514ZAR1_9LACT</name>
<feature type="transmembrane region" description="Helical" evidence="13">
    <location>
        <begin position="121"/>
        <end position="140"/>
    </location>
</feature>
<dbReference type="KEGG" id="lack:FLP15_11445"/>
<keyword evidence="4 13" id="KW-0812">Transmembrane</keyword>
<keyword evidence="7" id="KW-0805">Transcription regulation</keyword>
<dbReference type="GO" id="GO:0005886">
    <property type="term" value="C:plasma membrane"/>
    <property type="evidence" value="ECO:0007669"/>
    <property type="project" value="UniProtKB-SubCell"/>
</dbReference>
<evidence type="ECO:0000256" key="13">
    <source>
        <dbReference type="SAM" id="Phobius"/>
    </source>
</evidence>
<keyword evidence="9" id="KW-0804">Transcription</keyword>
<evidence type="ECO:0000256" key="11">
    <source>
        <dbReference type="ARBA" id="ARBA00040752"/>
    </source>
</evidence>
<keyword evidence="5" id="KW-0735">Signal-anchor</keyword>
<evidence type="ECO:0000256" key="5">
    <source>
        <dbReference type="ARBA" id="ARBA00022968"/>
    </source>
</evidence>
<gene>
    <name evidence="15" type="ORF">FLP15_11445</name>
</gene>
<dbReference type="Proteomes" id="UP000315128">
    <property type="component" value="Chromosome"/>
</dbReference>
<dbReference type="Gene3D" id="3.40.630.190">
    <property type="entry name" value="LCP protein"/>
    <property type="match status" value="1"/>
</dbReference>
<evidence type="ECO:0000256" key="3">
    <source>
        <dbReference type="ARBA" id="ARBA00022475"/>
    </source>
</evidence>
<evidence type="ECO:0000256" key="2">
    <source>
        <dbReference type="ARBA" id="ARBA00006068"/>
    </source>
</evidence>
<dbReference type="PANTHER" id="PTHR33392:SF8">
    <property type="entry name" value="REGULATORY PROTEIN MSRR"/>
    <property type="match status" value="1"/>
</dbReference>
<evidence type="ECO:0000259" key="14">
    <source>
        <dbReference type="Pfam" id="PF03816"/>
    </source>
</evidence>